<dbReference type="Gene3D" id="2.60.120.260">
    <property type="entry name" value="Galactose-binding domain-like"/>
    <property type="match status" value="4"/>
</dbReference>
<dbReference type="InterPro" id="IPR008928">
    <property type="entry name" value="6-hairpin_glycosidase_sf"/>
</dbReference>
<dbReference type="InterPro" id="IPR035396">
    <property type="entry name" value="Bac_rhamnosid6H"/>
</dbReference>
<feature type="domain" description="Bacterial alpha-L-rhamnosidase N-terminal" evidence="5">
    <location>
        <begin position="323"/>
        <end position="495"/>
    </location>
</feature>
<keyword evidence="3 8" id="KW-0378">Hydrolase</keyword>
<evidence type="ECO:0000259" key="6">
    <source>
        <dbReference type="Pfam" id="PF17389"/>
    </source>
</evidence>
<dbReference type="Pfam" id="PF17389">
    <property type="entry name" value="Bac_rhamnosid6H"/>
    <property type="match status" value="1"/>
</dbReference>
<feature type="domain" description="Alpha-L-rhamnosidase C-terminal" evidence="7">
    <location>
        <begin position="948"/>
        <end position="1019"/>
    </location>
</feature>
<dbReference type="PANTHER" id="PTHR33307:SF6">
    <property type="entry name" value="ALPHA-RHAMNOSIDASE (EUROFUNG)-RELATED"/>
    <property type="match status" value="1"/>
</dbReference>
<dbReference type="Pfam" id="PF08531">
    <property type="entry name" value="Bac_rhamnosid_N"/>
    <property type="match status" value="1"/>
</dbReference>
<dbReference type="InterPro" id="IPR013737">
    <property type="entry name" value="Bac_rhamnosid_N"/>
</dbReference>
<reference evidence="8 9" key="1">
    <citation type="submission" date="2019-03" db="EMBL/GenBank/DDBJ databases">
        <title>Draft genome sequences of novel Actinobacteria.</title>
        <authorList>
            <person name="Sahin N."/>
            <person name="Ay H."/>
            <person name="Saygin H."/>
        </authorList>
    </citation>
    <scope>NUCLEOTIDE SEQUENCE [LARGE SCALE GENOMIC DNA]</scope>
    <source>
        <strain evidence="8 9">5K138</strain>
    </source>
</reference>
<dbReference type="EC" id="3.2.1.40" evidence="2"/>
<dbReference type="OrthoDB" id="9761045at2"/>
<dbReference type="PIRSF" id="PIRSF010631">
    <property type="entry name" value="A-rhamnsds"/>
    <property type="match status" value="1"/>
</dbReference>
<dbReference type="InterPro" id="IPR035398">
    <property type="entry name" value="Bac_rhamnosid_C"/>
</dbReference>
<organism evidence="8 9">
    <name type="scientific">Jiangella asiatica</name>
    <dbReference type="NCBI Taxonomy" id="2530372"/>
    <lineage>
        <taxon>Bacteria</taxon>
        <taxon>Bacillati</taxon>
        <taxon>Actinomycetota</taxon>
        <taxon>Actinomycetes</taxon>
        <taxon>Jiangellales</taxon>
        <taxon>Jiangellaceae</taxon>
        <taxon>Jiangella</taxon>
    </lineage>
</organism>
<dbReference type="Pfam" id="PF05592">
    <property type="entry name" value="Bac_rhamnosid"/>
    <property type="match status" value="1"/>
</dbReference>
<dbReference type="SUPFAM" id="SSF49785">
    <property type="entry name" value="Galactose-binding domain-like"/>
    <property type="match status" value="2"/>
</dbReference>
<accession>A0A4R5DHF5</accession>
<dbReference type="Proteomes" id="UP000294739">
    <property type="component" value="Unassembled WGS sequence"/>
</dbReference>
<evidence type="ECO:0000256" key="3">
    <source>
        <dbReference type="ARBA" id="ARBA00022801"/>
    </source>
</evidence>
<dbReference type="InterPro" id="IPR012341">
    <property type="entry name" value="6hp_glycosidase-like_sf"/>
</dbReference>
<proteinExistence type="predicted"/>
<dbReference type="InterPro" id="IPR008979">
    <property type="entry name" value="Galactose-bd-like_sf"/>
</dbReference>
<keyword evidence="9" id="KW-1185">Reference proteome</keyword>
<dbReference type="Gene3D" id="1.50.10.10">
    <property type="match status" value="1"/>
</dbReference>
<evidence type="ECO:0000313" key="9">
    <source>
        <dbReference type="Proteomes" id="UP000294739"/>
    </source>
</evidence>
<dbReference type="SUPFAM" id="SSF48208">
    <property type="entry name" value="Six-hairpin glycosidases"/>
    <property type="match status" value="1"/>
</dbReference>
<dbReference type="GO" id="GO:0005975">
    <property type="term" value="P:carbohydrate metabolic process"/>
    <property type="evidence" value="ECO:0007669"/>
    <property type="project" value="InterPro"/>
</dbReference>
<dbReference type="AlphaFoldDB" id="A0A4R5DHF5"/>
<gene>
    <name evidence="8" type="ORF">E1269_12485</name>
</gene>
<comment type="caution">
    <text evidence="8">The sequence shown here is derived from an EMBL/GenBank/DDBJ whole genome shotgun (WGS) entry which is preliminary data.</text>
</comment>
<evidence type="ECO:0000259" key="7">
    <source>
        <dbReference type="Pfam" id="PF17390"/>
    </source>
</evidence>
<evidence type="ECO:0000259" key="5">
    <source>
        <dbReference type="Pfam" id="PF08531"/>
    </source>
</evidence>
<dbReference type="GO" id="GO:0030596">
    <property type="term" value="F:alpha-L-rhamnosidase activity"/>
    <property type="evidence" value="ECO:0007669"/>
    <property type="project" value="UniProtKB-EC"/>
</dbReference>
<dbReference type="Pfam" id="PF17390">
    <property type="entry name" value="Bac_rhamnosid_C"/>
    <property type="match status" value="1"/>
</dbReference>
<dbReference type="InterPro" id="IPR016007">
    <property type="entry name" value="Alpha_rhamnosid"/>
</dbReference>
<name>A0A4R5DHF5_9ACTN</name>
<dbReference type="EMBL" id="SMKZ01000015">
    <property type="protein sequence ID" value="TDE10185.1"/>
    <property type="molecule type" value="Genomic_DNA"/>
</dbReference>
<dbReference type="Gene3D" id="2.60.420.10">
    <property type="entry name" value="Maltose phosphorylase, domain 3"/>
    <property type="match status" value="1"/>
</dbReference>
<evidence type="ECO:0000256" key="2">
    <source>
        <dbReference type="ARBA" id="ARBA00012652"/>
    </source>
</evidence>
<feature type="domain" description="Alpha-L-rhamnosidase six-hairpin glycosidase" evidence="6">
    <location>
        <begin position="611"/>
        <end position="946"/>
    </location>
</feature>
<sequence length="1056" mass="114445">MTADDDYTAYLQGQPILTAPQQVDGWKSAEVADVTDLVGAAVGGDLVLAAVAHNRGDVAVNPGGLLAKLVVTTADGERLVLHTDGSWRSSGTERSGWERPDHDDSGWDTVAVLAPYGDGPWGSQVTVPQRETLDLLGAEWVWSPGATTSDAPEGSRWFRGRFALPAGLEVASADLVMTADDDYSAHLQGEPVLGAPQQVDGWRTAEVADVTETVTAAGGTSADLVLAVRATNRPGPSVNPAGLIAKLLIRTVAGDDLVFVTDASWRTSETERPGWEEPDHDDSGWDDITVLASYGQGPWGTGVSVTRPEKPAPLLRRPFTLAKPVARARLYASGVAYHELHLNGARVGDSVLDPGFTDYDQTILYVTHDVTDLLRSGDNVLAAELGRGFYGMTTDNVWRWHQPPWHGEPRLIARLVVEHPDGSATEVVSDQDWRVTGGPTVSNSLYAGESYDARLTPDGWTAPGFDDTGWAAASPLTAPAGRLTAQENEPIRVVEDVSPVELTEPVPGSWVADFGRTTAGWSRLRVTAPAGTTIRLLHGETVAADGTVQASTGHVPGRFQLDEYTTRGDGEEVWEARFSYKGFRYVQLDGLPAAPTPETVTMRVVHSDVAEVTTFESDQPMYGQLEGMMRRTILNNLHSIPTDTPMYEKNGWTGDAQVGAPTMAETLGMARFFTKWLGDLRDSQIGSGQVPVIVPSGGWGYQELAPAPEWTTVYPFVLREMHRWYGDRRALAQHWEPVLAYLDWELGRLQDGLAVTALGDYLSPGTGGNPPEDTRLTATAYLHRALLAMAEVGDLLGHGADAARLREAADGLRTRLNETFLDTAQGLYRTDRDPHYRQTSNAVPLAFGLVPPEHVDAVVANLVADVEARDWHLNTGCLGTSVLLPVLTTHGHADAAAKIALQRTQPSWGHWIDNGADTMWEMWQVNTRSRDHYFHGTVAQWLFEHVAGLVNLEEGWRRFRVRPDARSQVGSASLAISTVRGLASAAWTQRGRALDLTVVVPVGSTAEVWVPAESADDVTASPSRFVTEVRAEPGWAVYTVGSGQWRFDSRSAPTLP</sequence>
<feature type="domain" description="Alpha-L-rhamnosidase concanavalin-like" evidence="4">
    <location>
        <begin position="507"/>
        <end position="606"/>
    </location>
</feature>
<evidence type="ECO:0000256" key="1">
    <source>
        <dbReference type="ARBA" id="ARBA00001445"/>
    </source>
</evidence>
<evidence type="ECO:0000313" key="8">
    <source>
        <dbReference type="EMBL" id="TDE10185.1"/>
    </source>
</evidence>
<evidence type="ECO:0000259" key="4">
    <source>
        <dbReference type="Pfam" id="PF05592"/>
    </source>
</evidence>
<protein>
    <recommendedName>
        <fullName evidence="2">alpha-L-rhamnosidase</fullName>
        <ecNumber evidence="2">3.2.1.40</ecNumber>
    </recommendedName>
</protein>
<dbReference type="PANTHER" id="PTHR33307">
    <property type="entry name" value="ALPHA-RHAMNOSIDASE (EUROFUNG)"/>
    <property type="match status" value="1"/>
</dbReference>
<comment type="catalytic activity">
    <reaction evidence="1">
        <text>Hydrolysis of terminal non-reducing alpha-L-rhamnose residues in alpha-L-rhamnosides.</text>
        <dbReference type="EC" id="3.2.1.40"/>
    </reaction>
</comment>
<dbReference type="InParanoid" id="A0A4R5DHF5"/>
<dbReference type="InterPro" id="IPR008902">
    <property type="entry name" value="Rhamnosid_concanavalin"/>
</dbReference>